<keyword evidence="15" id="KW-1185">Reference proteome</keyword>
<evidence type="ECO:0000256" key="7">
    <source>
        <dbReference type="ARBA" id="ARBA00023235"/>
    </source>
</evidence>
<dbReference type="InterPro" id="IPR027304">
    <property type="entry name" value="Trigger_fact/SurA_dom_sf"/>
</dbReference>
<evidence type="ECO:0000256" key="1">
    <source>
        <dbReference type="ARBA" id="ARBA00000971"/>
    </source>
</evidence>
<dbReference type="PANTHER" id="PTHR30560">
    <property type="entry name" value="TRIGGER FACTOR CHAPERONE AND PEPTIDYL-PROLYL CIS/TRANS ISOMERASE"/>
    <property type="match status" value="1"/>
</dbReference>
<gene>
    <name evidence="10" type="primary">tig</name>
    <name evidence="14" type="ORF">Megvenef_00183</name>
</gene>
<keyword evidence="6 10" id="KW-0143">Chaperone</keyword>
<dbReference type="InterPro" id="IPR046357">
    <property type="entry name" value="PPIase_dom_sf"/>
</dbReference>
<accession>A0ABU5NAN2</accession>
<dbReference type="InterPro" id="IPR036611">
    <property type="entry name" value="Trigger_fac_ribosome-bd_sf"/>
</dbReference>
<keyword evidence="5 10" id="KW-0697">Rotamase</keyword>
<evidence type="ECO:0000256" key="4">
    <source>
        <dbReference type="ARBA" id="ARBA00016902"/>
    </source>
</evidence>
<keyword evidence="10" id="KW-0963">Cytoplasm</keyword>
<dbReference type="Pfam" id="PF05697">
    <property type="entry name" value="Trigger_N"/>
    <property type="match status" value="1"/>
</dbReference>
<keyword evidence="10 12" id="KW-0132">Cell division</keyword>
<comment type="similarity">
    <text evidence="2 10 12">Belongs to the FKBP-type PPIase family. Tig subfamily.</text>
</comment>
<dbReference type="EMBL" id="JARJFB010000007">
    <property type="protein sequence ID" value="MEA0970231.1"/>
    <property type="molecule type" value="Genomic_DNA"/>
</dbReference>
<comment type="caution">
    <text evidence="14">The sequence shown here is derived from an EMBL/GenBank/DDBJ whole genome shotgun (WGS) entry which is preliminary data.</text>
</comment>
<dbReference type="EC" id="5.2.1.8" evidence="3 10"/>
<name>A0ABU5NAN2_9RICK</name>
<evidence type="ECO:0000256" key="6">
    <source>
        <dbReference type="ARBA" id="ARBA00023186"/>
    </source>
</evidence>
<organism evidence="14 15">
    <name type="scientific">Candidatus Megaera venefica</name>
    <dbReference type="NCBI Taxonomy" id="2055910"/>
    <lineage>
        <taxon>Bacteria</taxon>
        <taxon>Pseudomonadati</taxon>
        <taxon>Pseudomonadota</taxon>
        <taxon>Alphaproteobacteria</taxon>
        <taxon>Rickettsiales</taxon>
        <taxon>Rickettsiaceae</taxon>
        <taxon>Candidatus Megaera</taxon>
    </lineage>
</organism>
<evidence type="ECO:0000256" key="12">
    <source>
        <dbReference type="RuleBase" id="RU003914"/>
    </source>
</evidence>
<evidence type="ECO:0000256" key="9">
    <source>
        <dbReference type="ARBA" id="ARBA00029986"/>
    </source>
</evidence>
<dbReference type="HAMAP" id="MF_00303">
    <property type="entry name" value="Trigger_factor_Tig"/>
    <property type="match status" value="1"/>
</dbReference>
<feature type="domain" description="PPIase FKBP-type" evidence="13">
    <location>
        <begin position="162"/>
        <end position="247"/>
    </location>
</feature>
<comment type="domain">
    <text evidence="10">Consists of 3 domains; the N-terminus binds the ribosome, the middle domain has PPIase activity, while the C-terminus has intrinsic chaperone activity on its own.</text>
</comment>
<dbReference type="Gene3D" id="3.10.50.40">
    <property type="match status" value="1"/>
</dbReference>
<dbReference type="SUPFAM" id="SSF102735">
    <property type="entry name" value="Trigger factor ribosome-binding domain"/>
    <property type="match status" value="1"/>
</dbReference>
<keyword evidence="7 10" id="KW-0413">Isomerase</keyword>
<sequence length="440" mass="50000">MIISELKKDKTEFHAKVTISIHDISQQIDTELANVAKTAKMDGFRVGKVPLTVLRKKYVPTIRNGIARDKIDAATKQIIKDNKLNIAFDPAIDDFKNEDDQDIEFVLKFELLPVITLPDFKKISIEKPVLDVSKKDIDEQLDRILSFSKSYDKETKSKAKSGDQVTIDAIGYVNGEAFDGGKLNAHKLVLGSKSFIPGFEDQLIGSKAGDDVSVKVDFPKDYHSKDLAGKPSEFKVKVLAVHQESIQKIDDEFAKKFKCENVEQLREQISKNISSNYDESILIFMKMELFDKLEELLKFEIPASLLEREKEILKDQVSKVGDNAEVKSMSEKERAKYFDGLASRRVRIGLMLAEYVKQKGLSITEEDIRHALIEQAKNYPGQEQMVIEFYQKNKNALENLKGPILESKGVKAIFANEVVIKEKLYTADKLEKFLENILRD</sequence>
<dbReference type="Pfam" id="PF00254">
    <property type="entry name" value="FKBP_C"/>
    <property type="match status" value="1"/>
</dbReference>
<evidence type="ECO:0000313" key="14">
    <source>
        <dbReference type="EMBL" id="MEA0970231.1"/>
    </source>
</evidence>
<keyword evidence="10 12" id="KW-0131">Cell cycle</keyword>
<dbReference type="InterPro" id="IPR001179">
    <property type="entry name" value="PPIase_FKBP_dom"/>
</dbReference>
<dbReference type="PANTHER" id="PTHR30560:SF3">
    <property type="entry name" value="TRIGGER FACTOR-LIKE PROTEIN TIG, CHLOROPLASTIC"/>
    <property type="match status" value="1"/>
</dbReference>
<comment type="function">
    <text evidence="8 10">Involved in protein export. Acts as a chaperone by maintaining the newly synthesized protein in an open conformation. Functions as a peptidyl-prolyl cis-trans isomerase.</text>
</comment>
<dbReference type="Proteomes" id="UP001291687">
    <property type="component" value="Unassembled WGS sequence"/>
</dbReference>
<dbReference type="RefSeq" id="WP_322776136.1">
    <property type="nucleotide sequence ID" value="NZ_JARJFB010000007.1"/>
</dbReference>
<dbReference type="SUPFAM" id="SSF54534">
    <property type="entry name" value="FKBP-like"/>
    <property type="match status" value="1"/>
</dbReference>
<dbReference type="Gene3D" id="3.30.70.1050">
    <property type="entry name" value="Trigger factor ribosome-binding domain"/>
    <property type="match status" value="1"/>
</dbReference>
<proteinExistence type="inferred from homology"/>
<comment type="subcellular location">
    <subcellularLocation>
        <location evidence="10">Cytoplasm</location>
    </subcellularLocation>
    <text evidence="10">About half TF is bound to the ribosome near the polypeptide exit tunnel while the other half is free in the cytoplasm.</text>
</comment>
<dbReference type="Gene3D" id="1.10.3120.10">
    <property type="entry name" value="Trigger factor, C-terminal domain"/>
    <property type="match status" value="1"/>
</dbReference>
<evidence type="ECO:0000259" key="13">
    <source>
        <dbReference type="PROSITE" id="PS50059"/>
    </source>
</evidence>
<dbReference type="Pfam" id="PF05698">
    <property type="entry name" value="Trigger_C"/>
    <property type="match status" value="1"/>
</dbReference>
<evidence type="ECO:0000256" key="11">
    <source>
        <dbReference type="PROSITE-ProRule" id="PRU00277"/>
    </source>
</evidence>
<dbReference type="PROSITE" id="PS50059">
    <property type="entry name" value="FKBP_PPIASE"/>
    <property type="match status" value="1"/>
</dbReference>
<dbReference type="InterPro" id="IPR005215">
    <property type="entry name" value="Trig_fac"/>
</dbReference>
<dbReference type="InterPro" id="IPR037041">
    <property type="entry name" value="Trigger_fac_C_sf"/>
</dbReference>
<protein>
    <recommendedName>
        <fullName evidence="4 10">Trigger factor</fullName>
        <shortName evidence="10">TF</shortName>
        <ecNumber evidence="3 10">5.2.1.8</ecNumber>
    </recommendedName>
    <alternativeName>
        <fullName evidence="9 10">PPIase</fullName>
    </alternativeName>
</protein>
<dbReference type="NCBIfam" id="TIGR00115">
    <property type="entry name" value="tig"/>
    <property type="match status" value="1"/>
</dbReference>
<evidence type="ECO:0000256" key="8">
    <source>
        <dbReference type="ARBA" id="ARBA00024849"/>
    </source>
</evidence>
<evidence type="ECO:0000256" key="3">
    <source>
        <dbReference type="ARBA" id="ARBA00013194"/>
    </source>
</evidence>
<dbReference type="PIRSF" id="PIRSF003095">
    <property type="entry name" value="Trigger_factor"/>
    <property type="match status" value="1"/>
</dbReference>
<evidence type="ECO:0000313" key="15">
    <source>
        <dbReference type="Proteomes" id="UP001291687"/>
    </source>
</evidence>
<evidence type="ECO:0000256" key="5">
    <source>
        <dbReference type="ARBA" id="ARBA00023110"/>
    </source>
</evidence>
<dbReference type="InterPro" id="IPR008880">
    <property type="entry name" value="Trigger_fac_C"/>
</dbReference>
<comment type="catalytic activity">
    <reaction evidence="1 10 11">
        <text>[protein]-peptidylproline (omega=180) = [protein]-peptidylproline (omega=0)</text>
        <dbReference type="Rhea" id="RHEA:16237"/>
        <dbReference type="Rhea" id="RHEA-COMP:10747"/>
        <dbReference type="Rhea" id="RHEA-COMP:10748"/>
        <dbReference type="ChEBI" id="CHEBI:83833"/>
        <dbReference type="ChEBI" id="CHEBI:83834"/>
        <dbReference type="EC" id="5.2.1.8"/>
    </reaction>
</comment>
<evidence type="ECO:0000256" key="10">
    <source>
        <dbReference type="HAMAP-Rule" id="MF_00303"/>
    </source>
</evidence>
<dbReference type="SUPFAM" id="SSF109998">
    <property type="entry name" value="Triger factor/SurA peptide-binding domain-like"/>
    <property type="match status" value="1"/>
</dbReference>
<evidence type="ECO:0000256" key="2">
    <source>
        <dbReference type="ARBA" id="ARBA00005464"/>
    </source>
</evidence>
<reference evidence="14 15" key="1">
    <citation type="submission" date="2023-03" db="EMBL/GenBank/DDBJ databases">
        <title>Host association and intracellularity evolved multiple times independently in the Rickettsiales.</title>
        <authorList>
            <person name="Castelli M."/>
            <person name="Nardi T."/>
            <person name="Gammuto L."/>
            <person name="Bellinzona G."/>
            <person name="Sabaneyeva E."/>
            <person name="Potekhin A."/>
            <person name="Serra V."/>
            <person name="Petroni G."/>
            <person name="Sassera D."/>
        </authorList>
    </citation>
    <scope>NUCLEOTIDE SEQUENCE [LARGE SCALE GENOMIC DNA]</scope>
    <source>
        <strain evidence="14 15">Sr 2-6</strain>
    </source>
</reference>
<dbReference type="InterPro" id="IPR008881">
    <property type="entry name" value="Trigger_fac_ribosome-bd_bac"/>
</dbReference>